<dbReference type="GO" id="GO:0031676">
    <property type="term" value="C:plasma membrane-derived thylakoid membrane"/>
    <property type="evidence" value="ECO:0007669"/>
    <property type="project" value="UniProtKB-SubCell"/>
</dbReference>
<dbReference type="Pfam" id="PF06298">
    <property type="entry name" value="PsbY"/>
    <property type="match status" value="1"/>
</dbReference>
<organism evidence="9 10">
    <name type="scientific">Leptolyngbya cf. ectocarpi LEGE 11479</name>
    <dbReference type="NCBI Taxonomy" id="1828722"/>
    <lineage>
        <taxon>Bacteria</taxon>
        <taxon>Bacillati</taxon>
        <taxon>Cyanobacteriota</taxon>
        <taxon>Cyanophyceae</taxon>
        <taxon>Leptolyngbyales</taxon>
        <taxon>Leptolyngbyaceae</taxon>
        <taxon>Leptolyngbya group</taxon>
        <taxon>Leptolyngbya</taxon>
    </lineage>
</organism>
<comment type="similarity">
    <text evidence="8">Belongs to the PsbY family.</text>
</comment>
<reference evidence="9" key="1">
    <citation type="submission" date="2020-10" db="EMBL/GenBank/DDBJ databases">
        <authorList>
            <person name="Castelo-Branco R."/>
            <person name="Eusebio N."/>
            <person name="Adriana R."/>
            <person name="Vieira A."/>
            <person name="Brugerolle De Fraissinette N."/>
            <person name="Rezende De Castro R."/>
            <person name="Schneider M.P."/>
            <person name="Vasconcelos V."/>
            <person name="Leao P.N."/>
        </authorList>
    </citation>
    <scope>NUCLEOTIDE SEQUENCE</scope>
    <source>
        <strain evidence="9">LEGE 11479</strain>
    </source>
</reference>
<dbReference type="HAMAP" id="MF_00717">
    <property type="entry name" value="PSII_PsbY"/>
    <property type="match status" value="1"/>
</dbReference>
<dbReference type="GO" id="GO:0009523">
    <property type="term" value="C:photosystem II"/>
    <property type="evidence" value="ECO:0007669"/>
    <property type="project" value="UniProtKB-KW"/>
</dbReference>
<keyword evidence="6 8" id="KW-0472">Membrane</keyword>
<evidence type="ECO:0000256" key="4">
    <source>
        <dbReference type="ARBA" id="ARBA00022989"/>
    </source>
</evidence>
<evidence type="ECO:0000256" key="5">
    <source>
        <dbReference type="ARBA" id="ARBA00023078"/>
    </source>
</evidence>
<evidence type="ECO:0000313" key="9">
    <source>
        <dbReference type="EMBL" id="MBE9070831.1"/>
    </source>
</evidence>
<dbReference type="AlphaFoldDB" id="A0A929A0K7"/>
<keyword evidence="4 8" id="KW-1133">Transmembrane helix</keyword>
<dbReference type="NCBIfam" id="NF009711">
    <property type="entry name" value="PRK13240.1"/>
    <property type="match status" value="1"/>
</dbReference>
<evidence type="ECO:0000256" key="3">
    <source>
        <dbReference type="ARBA" id="ARBA00022692"/>
    </source>
</evidence>
<comment type="subunit">
    <text evidence="8">PSII is composed of 1 copy each of membrane proteins PsbA, PsbB, PsbC, PsbD, PsbE, PsbF, PsbH, PsbI, PsbJ, PsbK, PsbL, PsbM, PsbT, PsbX, PsbY, PsbZ, Psb30/Ycf12, peripheral proteins PsbO, CyanoQ (PsbQ), PsbU, PsbV and a large number of cofactors. It forms dimeric complexes.</text>
</comment>
<name>A0A929A0K7_LEPEC</name>
<comment type="function">
    <text evidence="8">Loosely associated component of the core of photosystem II (PSII). PSII is a light-driven water plastoquinone oxidoreductase, using light energy to abstract electrons from H(2)O, generating a proton gradient subsequently used for ATP formation.</text>
</comment>
<dbReference type="Proteomes" id="UP000615026">
    <property type="component" value="Unassembled WGS sequence"/>
</dbReference>
<evidence type="ECO:0000256" key="6">
    <source>
        <dbReference type="ARBA" id="ARBA00023136"/>
    </source>
</evidence>
<keyword evidence="3 8" id="KW-0812">Transmembrane</keyword>
<dbReference type="GO" id="GO:0015979">
    <property type="term" value="P:photosynthesis"/>
    <property type="evidence" value="ECO:0007669"/>
    <property type="project" value="UniProtKB-UniRule"/>
</dbReference>
<evidence type="ECO:0000256" key="8">
    <source>
        <dbReference type="HAMAP-Rule" id="MF_00717"/>
    </source>
</evidence>
<evidence type="ECO:0000313" key="10">
    <source>
        <dbReference type="Proteomes" id="UP000615026"/>
    </source>
</evidence>
<evidence type="ECO:0000256" key="1">
    <source>
        <dbReference type="ARBA" id="ARBA00004370"/>
    </source>
</evidence>
<keyword evidence="7 8" id="KW-0604">Photosystem II</keyword>
<dbReference type="InterPro" id="IPR009388">
    <property type="entry name" value="PSII_PsbY"/>
</dbReference>
<keyword evidence="10" id="KW-1185">Reference proteome</keyword>
<dbReference type="EMBL" id="JADEXP010000551">
    <property type="protein sequence ID" value="MBE9070831.1"/>
    <property type="molecule type" value="Genomic_DNA"/>
</dbReference>
<comment type="caution">
    <text evidence="9">The sequence shown here is derived from an EMBL/GenBank/DDBJ whole genome shotgun (WGS) entry which is preliminary data.</text>
</comment>
<accession>A0A929A0K7</accession>
<protein>
    <recommendedName>
        <fullName evidence="8">Photosystem II reaction center protein Y</fullName>
    </recommendedName>
</protein>
<keyword evidence="5 8" id="KW-0793">Thylakoid</keyword>
<comment type="subcellular location">
    <subcellularLocation>
        <location evidence="8">Cellular thylakoid membrane</location>
        <topology evidence="8">Single-pass membrane protein</topology>
    </subcellularLocation>
    <subcellularLocation>
        <location evidence="1">Membrane</location>
    </subcellularLocation>
</comment>
<feature type="topological domain" description="Lumenal" evidence="8">
    <location>
        <begin position="1"/>
        <end position="6"/>
    </location>
</feature>
<keyword evidence="2 8" id="KW-0602">Photosynthesis</keyword>
<gene>
    <name evidence="8" type="primary">psbY</name>
    <name evidence="9" type="ORF">IQ260_29785</name>
</gene>
<evidence type="ECO:0000256" key="7">
    <source>
        <dbReference type="ARBA" id="ARBA00023276"/>
    </source>
</evidence>
<feature type="topological domain" description="Lumenal" evidence="8">
    <location>
        <begin position="26"/>
        <end position="41"/>
    </location>
</feature>
<evidence type="ECO:0000256" key="2">
    <source>
        <dbReference type="ARBA" id="ARBA00022531"/>
    </source>
</evidence>
<dbReference type="GO" id="GO:0030145">
    <property type="term" value="F:manganese ion binding"/>
    <property type="evidence" value="ECO:0007669"/>
    <property type="project" value="InterPro"/>
</dbReference>
<sequence>MDIDFRVVAVLAPIALAAGWAGFNIFQAALGQIQTWLSEGE</sequence>
<proteinExistence type="inferred from homology"/>